<feature type="compositionally biased region" description="Basic residues" evidence="1">
    <location>
        <begin position="93"/>
        <end position="102"/>
    </location>
</feature>
<dbReference type="AlphaFoldDB" id="A0A5M6BTG4"/>
<gene>
    <name evidence="2" type="ORF">CI109_104580</name>
</gene>
<accession>A0A5M6BTG4</accession>
<feature type="compositionally biased region" description="Polar residues" evidence="1">
    <location>
        <begin position="25"/>
        <end position="48"/>
    </location>
</feature>
<feature type="compositionally biased region" description="Polar residues" evidence="1">
    <location>
        <begin position="59"/>
        <end position="74"/>
    </location>
</feature>
<protein>
    <submittedName>
        <fullName evidence="2">Uncharacterized protein</fullName>
    </submittedName>
</protein>
<sequence>MSNRSNIPSSSRQHTRTHSHPHSHNSTIVPSVPLQRTTSRPGSTSRPGTPSRGDIPSRKSATNLRKPTSPSSADPHSDLPLMTDQPATPTPQRKARKPRRGAKPSQQRHAPVGDDTLVANEDDSLGNEQEHEPSSEDEETLFDLLGVTSPAKEVPPQRGMLSLAKEDMDLALGRQKKGRKGKQDRLVDNEHESGHGGIAKQPRGGRDGSPAPARRGGRGPRQQAGQEVPSEVEVNQAKTGRRGKKASKTSPTQDIDIPESAHLQQNSSNGLPTKPSGLSATRPKGSKHAQTEDPIEQSTLAVDFPADSSFDISGLSKSLPSGGLAQIPKPKNAAGKVKKAGKKGVDSGDESAVWDMPEVIGGQELTWQQKLQAPNESTPRRNAKPGPSDRKSKSSKSTTSNIPTGQIPVPTHSPAVPSPLHPRPAQSRRLSLDGIPTASAPVTRAISAFDSYIPFHTGFNVHRAPQTPAKSVASANGNLIGKQQNGSLPIVGSGEFPRLHGAGQEGLERKASLGHGSGMGMKYAGPTFHNSPHAATLSKPDLEDF</sequence>
<reference evidence="2" key="1">
    <citation type="submission" date="2017-08" db="EMBL/GenBank/DDBJ databases">
        <authorList>
            <person name="Cuomo C."/>
            <person name="Billmyre B."/>
            <person name="Heitman J."/>
        </authorList>
    </citation>
    <scope>NUCLEOTIDE SEQUENCE</scope>
    <source>
        <strain evidence="2">CBS 12478</strain>
    </source>
</reference>
<dbReference type="Proteomes" id="UP000322225">
    <property type="component" value="Chromosome 8"/>
</dbReference>
<evidence type="ECO:0000313" key="2">
    <source>
        <dbReference type="EMBL" id="WWD20105.1"/>
    </source>
</evidence>
<feature type="compositionally biased region" description="Low complexity" evidence="1">
    <location>
        <begin position="208"/>
        <end position="226"/>
    </location>
</feature>
<dbReference type="GeneID" id="43590822"/>
<feature type="compositionally biased region" description="Low complexity" evidence="1">
    <location>
        <begin position="313"/>
        <end position="335"/>
    </location>
</feature>
<dbReference type="RefSeq" id="XP_031859025.1">
    <property type="nucleotide sequence ID" value="XM_032006662.1"/>
</dbReference>
<dbReference type="OrthoDB" id="2575630at2759"/>
<name>A0A5M6BTG4_9TREE</name>
<evidence type="ECO:0000313" key="3">
    <source>
        <dbReference type="Proteomes" id="UP000322225"/>
    </source>
</evidence>
<proteinExistence type="predicted"/>
<dbReference type="KEGG" id="ksn:43590822"/>
<dbReference type="EMBL" id="CP144058">
    <property type="protein sequence ID" value="WWD20105.1"/>
    <property type="molecule type" value="Genomic_DNA"/>
</dbReference>
<feature type="region of interest" description="Disordered" evidence="1">
    <location>
        <begin position="1"/>
        <end position="427"/>
    </location>
</feature>
<feature type="region of interest" description="Disordered" evidence="1">
    <location>
        <begin position="510"/>
        <end position="545"/>
    </location>
</feature>
<feature type="compositionally biased region" description="Basic residues" evidence="1">
    <location>
        <begin position="13"/>
        <end position="23"/>
    </location>
</feature>
<feature type="compositionally biased region" description="Polar residues" evidence="1">
    <location>
        <begin position="365"/>
        <end position="377"/>
    </location>
</feature>
<keyword evidence="3" id="KW-1185">Reference proteome</keyword>
<evidence type="ECO:0000256" key="1">
    <source>
        <dbReference type="SAM" id="MobiDB-lite"/>
    </source>
</evidence>
<feature type="compositionally biased region" description="Basic and acidic residues" evidence="1">
    <location>
        <begin position="181"/>
        <end position="194"/>
    </location>
</feature>
<reference evidence="2" key="2">
    <citation type="submission" date="2024-01" db="EMBL/GenBank/DDBJ databases">
        <title>Comparative genomics of Cryptococcus and Kwoniella reveals pathogenesis evolution and contrasting modes of karyotype evolution via chromosome fusion or intercentromeric recombination.</title>
        <authorList>
            <person name="Coelho M.A."/>
            <person name="David-Palma M."/>
            <person name="Shea T."/>
            <person name="Bowers K."/>
            <person name="McGinley-Smith S."/>
            <person name="Mohammad A.W."/>
            <person name="Gnirke A."/>
            <person name="Yurkov A.M."/>
            <person name="Nowrousian M."/>
            <person name="Sun S."/>
            <person name="Cuomo C.A."/>
            <person name="Heitman J."/>
        </authorList>
    </citation>
    <scope>NUCLEOTIDE SEQUENCE</scope>
    <source>
        <strain evidence="2">CBS 12478</strain>
    </source>
</reference>
<organism evidence="2 3">
    <name type="scientific">Kwoniella shandongensis</name>
    <dbReference type="NCBI Taxonomy" id="1734106"/>
    <lineage>
        <taxon>Eukaryota</taxon>
        <taxon>Fungi</taxon>
        <taxon>Dikarya</taxon>
        <taxon>Basidiomycota</taxon>
        <taxon>Agaricomycotina</taxon>
        <taxon>Tremellomycetes</taxon>
        <taxon>Tremellales</taxon>
        <taxon>Cryptococcaceae</taxon>
        <taxon>Kwoniella</taxon>
    </lineage>
</organism>
<feature type="compositionally biased region" description="Polar residues" evidence="1">
    <location>
        <begin position="262"/>
        <end position="279"/>
    </location>
</feature>